<proteinExistence type="predicted"/>
<protein>
    <submittedName>
        <fullName evidence="1">Uncharacterized protein</fullName>
    </submittedName>
</protein>
<dbReference type="AlphaFoldDB" id="A0A2K4ZNP2"/>
<dbReference type="Proteomes" id="UP000236311">
    <property type="component" value="Unassembled WGS sequence"/>
</dbReference>
<reference evidence="1 2" key="1">
    <citation type="submission" date="2018-01" db="EMBL/GenBank/DDBJ databases">
        <authorList>
            <person name="Gaut B.S."/>
            <person name="Morton B.R."/>
            <person name="Clegg M.T."/>
            <person name="Duvall M.R."/>
        </authorList>
    </citation>
    <scope>NUCLEOTIDE SEQUENCE [LARGE SCALE GENOMIC DNA]</scope>
    <source>
        <strain evidence="1">GP69</strain>
    </source>
</reference>
<dbReference type="EMBL" id="OFSM01000037">
    <property type="protein sequence ID" value="SOY32046.1"/>
    <property type="molecule type" value="Genomic_DNA"/>
</dbReference>
<organism evidence="1 2">
    <name type="scientific">Acetatifactor muris</name>
    <dbReference type="NCBI Taxonomy" id="879566"/>
    <lineage>
        <taxon>Bacteria</taxon>
        <taxon>Bacillati</taxon>
        <taxon>Bacillota</taxon>
        <taxon>Clostridia</taxon>
        <taxon>Lachnospirales</taxon>
        <taxon>Lachnospiraceae</taxon>
        <taxon>Acetatifactor</taxon>
    </lineage>
</organism>
<keyword evidence="2" id="KW-1185">Reference proteome</keyword>
<name>A0A2K4ZNP2_9FIRM</name>
<sequence>MRHNESEHPSLKDAFFNVKGKLFLWSLNNFIAKEDEYYGFVKPSPEWMTLHNKKFWIQPCNEEETR</sequence>
<accession>A0A2K4ZNP2</accession>
<gene>
    <name evidence="1" type="ORF">AMURIS_04799</name>
</gene>
<dbReference type="RefSeq" id="WP_103242018.1">
    <property type="nucleotide sequence ID" value="NZ_JANJZD010000039.1"/>
</dbReference>
<evidence type="ECO:0000313" key="1">
    <source>
        <dbReference type="EMBL" id="SOY32046.1"/>
    </source>
</evidence>
<evidence type="ECO:0000313" key="2">
    <source>
        <dbReference type="Proteomes" id="UP000236311"/>
    </source>
</evidence>